<dbReference type="InterPro" id="IPR000898">
    <property type="entry name" value="Indolamine_dOase"/>
</dbReference>
<feature type="transmembrane region" description="Helical" evidence="4">
    <location>
        <begin position="14"/>
        <end position="34"/>
    </location>
</feature>
<accession>A0ABP1D2P6</accession>
<proteinExistence type="inferred from homology"/>
<keyword evidence="2" id="KW-0479">Metal-binding</keyword>
<evidence type="ECO:0000256" key="1">
    <source>
        <dbReference type="ARBA" id="ARBA00007119"/>
    </source>
</evidence>
<dbReference type="Pfam" id="PF01231">
    <property type="entry name" value="IDO"/>
    <property type="match status" value="1"/>
</dbReference>
<dbReference type="PANTHER" id="PTHR28657">
    <property type="entry name" value="INDOLEAMINE 2,3-DIOXYGENASE"/>
    <property type="match status" value="1"/>
</dbReference>
<keyword evidence="4" id="KW-0812">Transmembrane</keyword>
<dbReference type="EMBL" id="OZ037945">
    <property type="protein sequence ID" value="CAL1701004.1"/>
    <property type="molecule type" value="Genomic_DNA"/>
</dbReference>
<protein>
    <recommendedName>
        <fullName evidence="7">Indoleamine 2,3-dioxygenase</fullName>
    </recommendedName>
</protein>
<comment type="similarity">
    <text evidence="1">Belongs to the indoleamine 2,3-dioxygenase family.</text>
</comment>
<dbReference type="Gene3D" id="1.20.58.480">
    <property type="match status" value="1"/>
</dbReference>
<evidence type="ECO:0000256" key="3">
    <source>
        <dbReference type="ARBA" id="ARBA00023004"/>
    </source>
</evidence>
<evidence type="ECO:0000313" key="6">
    <source>
        <dbReference type="Proteomes" id="UP001497453"/>
    </source>
</evidence>
<keyword evidence="6" id="KW-1185">Reference proteome</keyword>
<keyword evidence="4" id="KW-1133">Transmembrane helix</keyword>
<reference evidence="6" key="1">
    <citation type="submission" date="2024-04" db="EMBL/GenBank/DDBJ databases">
        <authorList>
            <person name="Shaw F."/>
            <person name="Minotto A."/>
        </authorList>
    </citation>
    <scope>NUCLEOTIDE SEQUENCE [LARGE SCALE GENOMIC DNA]</scope>
</reference>
<gene>
    <name evidence="5" type="ORF">GFSPODELE1_LOCUS3388</name>
</gene>
<keyword evidence="4" id="KW-0472">Membrane</keyword>
<dbReference type="InterPro" id="IPR037217">
    <property type="entry name" value="Trp/Indoleamine_2_3_dOase-like"/>
</dbReference>
<evidence type="ECO:0000256" key="4">
    <source>
        <dbReference type="SAM" id="Phobius"/>
    </source>
</evidence>
<evidence type="ECO:0000256" key="2">
    <source>
        <dbReference type="ARBA" id="ARBA00022723"/>
    </source>
</evidence>
<sequence>MDTVRVNDFLASKLDCLVIGAAAAGLVIAALLLFDSNWVVGLVEASLFRKNAPNTHVIGSTGHRKLRPEQYDVDARTGFFPAQPLPRLPEVYAVWEQSLADARGVLYLADNRSSEALAARLDGEKWRADVRSWPVLSVGSLRGDLRHLQRAHKMLAFILHYYAHSVPKGGQDEPVRIPRSLAIPLAAVSKELGIAPVLTFADTVLWNWDLIDPGRPLSIDNMRYVDLLSGSETEASFYKSSAAIELKGAEMLRIIEHFVNMTTVTSPRAIADMHHNLQQLKRIVNELTDIFSCIRSIVDPHVFYWIVRPWWMGAGKLSNGQPGWFFEGVPDYATFDLSGPSGGQSAVMHALDIFLDVDHRLSYHRSPAPSEANKKADRGFMERMRRYMPGLHCEYLKRIAMVQYTVREVAEMAPSVREPYNAVVASLQRLREVHIQVACFYVITQARTTPPASAGIAAEKLDTKGTSVGTGGNDVASLLKAGRDATHRAMIH</sequence>
<dbReference type="SUPFAM" id="SSF140959">
    <property type="entry name" value="Indolic compounds 2,3-dioxygenase-like"/>
    <property type="match status" value="1"/>
</dbReference>
<keyword evidence="3" id="KW-0408">Iron</keyword>
<evidence type="ECO:0000313" key="5">
    <source>
        <dbReference type="EMBL" id="CAL1701004.1"/>
    </source>
</evidence>
<organism evidence="5 6">
    <name type="scientific">Somion occarium</name>
    <dbReference type="NCBI Taxonomy" id="3059160"/>
    <lineage>
        <taxon>Eukaryota</taxon>
        <taxon>Fungi</taxon>
        <taxon>Dikarya</taxon>
        <taxon>Basidiomycota</taxon>
        <taxon>Agaricomycotina</taxon>
        <taxon>Agaricomycetes</taxon>
        <taxon>Polyporales</taxon>
        <taxon>Cerrenaceae</taxon>
        <taxon>Somion</taxon>
    </lineage>
</organism>
<evidence type="ECO:0008006" key="7">
    <source>
        <dbReference type="Google" id="ProtNLM"/>
    </source>
</evidence>
<name>A0ABP1D2P6_9APHY</name>
<dbReference type="Proteomes" id="UP001497453">
    <property type="component" value="Chromosome 2"/>
</dbReference>
<dbReference type="PANTHER" id="PTHR28657:SF5">
    <property type="entry name" value="INDOLEAMINE 2,3-DIOXYGENASE"/>
    <property type="match status" value="1"/>
</dbReference>